<evidence type="ECO:0000256" key="16">
    <source>
        <dbReference type="ARBA" id="ARBA00022692"/>
    </source>
</evidence>
<dbReference type="InterPro" id="IPR016152">
    <property type="entry name" value="PTrfase/Anion_transptr"/>
</dbReference>
<feature type="transmembrane region" description="Helical" evidence="25">
    <location>
        <begin position="88"/>
        <end position="112"/>
    </location>
</feature>
<dbReference type="eggNOG" id="COG4668">
    <property type="taxonomic scope" value="Bacteria"/>
</dbReference>
<proteinExistence type="predicted"/>
<keyword evidence="19 25" id="KW-0472">Membrane</keyword>
<evidence type="ECO:0000256" key="18">
    <source>
        <dbReference type="ARBA" id="ARBA00022989"/>
    </source>
</evidence>
<evidence type="ECO:0000313" key="30">
    <source>
        <dbReference type="Proteomes" id="UP000012675"/>
    </source>
</evidence>
<dbReference type="Gene3D" id="3.40.930.10">
    <property type="entry name" value="Mannitol-specific EII, Chain A"/>
    <property type="match status" value="1"/>
</dbReference>
<dbReference type="PANTHER" id="PTHR30181">
    <property type="entry name" value="MANNITOL PERMEASE IIC COMPONENT"/>
    <property type="match status" value="1"/>
</dbReference>
<evidence type="ECO:0000256" key="3">
    <source>
        <dbReference type="ARBA" id="ARBA00004429"/>
    </source>
</evidence>
<protein>
    <recommendedName>
        <fullName evidence="6">Mannitol-specific phosphotransferase enzyme IIA component</fullName>
        <ecNumber evidence="5">2.7.1.197</ecNumber>
    </recommendedName>
    <alternativeName>
        <fullName evidence="22">EIIA</fullName>
    </alternativeName>
    <alternativeName>
        <fullName evidence="24">EIICB-Mtl</fullName>
    </alternativeName>
    <alternativeName>
        <fullName evidence="21">EIICBA-Mtl</fullName>
    </alternativeName>
    <alternativeName>
        <fullName evidence="23">EIII</fullName>
    </alternativeName>
    <alternativeName>
        <fullName evidence="20">PTS system mannitol-specific EIIA component</fullName>
    </alternativeName>
    <alternativeName>
        <fullName evidence="8">PTS system mannitol-specific EIICB component</fullName>
    </alternativeName>
    <alternativeName>
        <fullName evidence="7">PTS system mannitol-specific EIICBA component</fullName>
    </alternativeName>
</protein>
<keyword evidence="14" id="KW-0808">Transferase</keyword>
<dbReference type="InterPro" id="IPR036095">
    <property type="entry name" value="PTS_EIIB-like_sf"/>
</dbReference>
<evidence type="ECO:0000259" key="27">
    <source>
        <dbReference type="PROSITE" id="PS51099"/>
    </source>
</evidence>
<organism evidence="29 30">
    <name type="scientific">Enterococcus casseliflavus EC20</name>
    <dbReference type="NCBI Taxonomy" id="565655"/>
    <lineage>
        <taxon>Bacteria</taxon>
        <taxon>Bacillati</taxon>
        <taxon>Bacillota</taxon>
        <taxon>Bacilli</taxon>
        <taxon>Lactobacillales</taxon>
        <taxon>Enterococcaceae</taxon>
        <taxon>Enterococcus</taxon>
    </lineage>
</organism>
<feature type="transmembrane region" description="Helical" evidence="25">
    <location>
        <begin position="290"/>
        <end position="314"/>
    </location>
</feature>
<dbReference type="PROSITE" id="PS51099">
    <property type="entry name" value="PTS_EIIB_TYPE_2"/>
    <property type="match status" value="1"/>
</dbReference>
<feature type="transmembrane region" description="Helical" evidence="25">
    <location>
        <begin position="321"/>
        <end position="343"/>
    </location>
</feature>
<feature type="transmembrane region" description="Helical" evidence="25">
    <location>
        <begin position="21"/>
        <end position="48"/>
    </location>
</feature>
<dbReference type="RefSeq" id="WP_015510219.1">
    <property type="nucleotide sequence ID" value="NC_020995.1"/>
</dbReference>
<evidence type="ECO:0000256" key="21">
    <source>
        <dbReference type="ARBA" id="ARBA00030684"/>
    </source>
</evidence>
<evidence type="ECO:0000259" key="28">
    <source>
        <dbReference type="PROSITE" id="PS51104"/>
    </source>
</evidence>
<evidence type="ECO:0000256" key="20">
    <source>
        <dbReference type="ARBA" id="ARBA00029908"/>
    </source>
</evidence>
<dbReference type="Gene3D" id="3.40.50.2300">
    <property type="match status" value="1"/>
</dbReference>
<evidence type="ECO:0000256" key="25">
    <source>
        <dbReference type="SAM" id="Phobius"/>
    </source>
</evidence>
<keyword evidence="11" id="KW-0997">Cell inner membrane</keyword>
<evidence type="ECO:0000256" key="22">
    <source>
        <dbReference type="ARBA" id="ARBA00030956"/>
    </source>
</evidence>
<dbReference type="NCBIfam" id="NF011663">
    <property type="entry name" value="PRK15083.1"/>
    <property type="match status" value="1"/>
</dbReference>
<comment type="subcellular location">
    <subcellularLocation>
        <location evidence="3">Cell inner membrane</location>
        <topology evidence="3">Multi-pass membrane protein</topology>
    </subcellularLocation>
</comment>
<dbReference type="InterPro" id="IPR003501">
    <property type="entry name" value="PTS_EIIB_2/3"/>
</dbReference>
<dbReference type="InterPro" id="IPR050893">
    <property type="entry name" value="Sugar_PTS"/>
</dbReference>
<accession>C9AC42</accession>
<gene>
    <name evidence="29" type="ORF">ECBG_02720</name>
</gene>
<evidence type="ECO:0000256" key="2">
    <source>
        <dbReference type="ARBA" id="ARBA00002434"/>
    </source>
</evidence>
<keyword evidence="15" id="KW-0598">Phosphotransferase system</keyword>
<comment type="catalytic activity">
    <reaction evidence="1">
        <text>D-mannitol(out) + N(pros)-phospho-L-histidyl-[protein] = D-mannitol 1-phosphate(in) + L-histidyl-[protein]</text>
        <dbReference type="Rhea" id="RHEA:33363"/>
        <dbReference type="Rhea" id="RHEA-COMP:9745"/>
        <dbReference type="Rhea" id="RHEA-COMP:9746"/>
        <dbReference type="ChEBI" id="CHEBI:16899"/>
        <dbReference type="ChEBI" id="CHEBI:29979"/>
        <dbReference type="ChEBI" id="CHEBI:61381"/>
        <dbReference type="ChEBI" id="CHEBI:64837"/>
        <dbReference type="EC" id="2.7.1.197"/>
    </reaction>
</comment>
<keyword evidence="18 25" id="KW-1133">Transmembrane helix</keyword>
<evidence type="ECO:0000256" key="15">
    <source>
        <dbReference type="ARBA" id="ARBA00022683"/>
    </source>
</evidence>
<feature type="transmembrane region" description="Helical" evidence="25">
    <location>
        <begin position="182"/>
        <end position="202"/>
    </location>
</feature>
<evidence type="ECO:0000256" key="23">
    <source>
        <dbReference type="ARBA" id="ARBA00030962"/>
    </source>
</evidence>
<keyword evidence="30" id="KW-1185">Reference proteome</keyword>
<keyword evidence="13" id="KW-0762">Sugar transport</keyword>
<dbReference type="KEGG" id="ecas:ECBG_02720"/>
<evidence type="ECO:0000256" key="17">
    <source>
        <dbReference type="ARBA" id="ARBA00022777"/>
    </source>
</evidence>
<evidence type="ECO:0000256" key="24">
    <source>
        <dbReference type="ARBA" id="ARBA00033349"/>
    </source>
</evidence>
<feature type="domain" description="PTS EIIC type-2" evidence="28">
    <location>
        <begin position="21"/>
        <end position="352"/>
    </location>
</feature>
<feature type="transmembrane region" description="Helical" evidence="25">
    <location>
        <begin position="255"/>
        <end position="278"/>
    </location>
</feature>
<feature type="transmembrane region" description="Helical" evidence="25">
    <location>
        <begin position="222"/>
        <end position="243"/>
    </location>
</feature>
<dbReference type="InterPro" id="IPR013011">
    <property type="entry name" value="PTS_EIIB_2"/>
</dbReference>
<dbReference type="CDD" id="cd05567">
    <property type="entry name" value="PTS_IIB_mannitol"/>
    <property type="match status" value="1"/>
</dbReference>
<dbReference type="GO" id="GO:0009401">
    <property type="term" value="P:phosphoenolpyruvate-dependent sugar phosphotransferase system"/>
    <property type="evidence" value="ECO:0007669"/>
    <property type="project" value="UniProtKB-KW"/>
</dbReference>
<evidence type="ECO:0000259" key="26">
    <source>
        <dbReference type="PROSITE" id="PS51094"/>
    </source>
</evidence>
<dbReference type="InterPro" id="IPR002178">
    <property type="entry name" value="PTS_EIIA_type-2_dom"/>
</dbReference>
<keyword evidence="16 25" id="KW-0812">Transmembrane</keyword>
<dbReference type="GeneID" id="15143050"/>
<dbReference type="SUPFAM" id="SSF55804">
    <property type="entry name" value="Phoshotransferase/anion transport protein"/>
    <property type="match status" value="1"/>
</dbReference>
<dbReference type="SUPFAM" id="SSF52794">
    <property type="entry name" value="PTS system IIB component-like"/>
    <property type="match status" value="1"/>
</dbReference>
<feature type="domain" description="PTS EIIA type-2" evidence="26">
    <location>
        <begin position="498"/>
        <end position="638"/>
    </location>
</feature>
<reference evidence="29 30" key="1">
    <citation type="submission" date="2009-02" db="EMBL/GenBank/DDBJ databases">
        <authorList>
            <consortium name="The Broad Institute Genome Sequencing Platform"/>
            <person name="Feldgarden M."/>
            <person name="Young S.K."/>
            <person name="Kodira C.D."/>
            <person name="Zeng Q."/>
            <person name="Koehrsen M."/>
            <person name="Alvarado L."/>
            <person name="Berlin A."/>
            <person name="Borenstein D."/>
            <person name="Chen Z."/>
            <person name="Engels R."/>
            <person name="Freedman E."/>
            <person name="Gellesch M."/>
            <person name="Goldberg J."/>
            <person name="Griggs A."/>
            <person name="Gujja S."/>
            <person name="Heiman D."/>
            <person name="Hepburn T."/>
            <person name="Howarth C."/>
            <person name="Jen D."/>
            <person name="Larson L."/>
            <person name="Lewis B."/>
            <person name="Mehta T."/>
            <person name="Park D."/>
            <person name="Pearson M."/>
            <person name="Roberts A."/>
            <person name="Saif S."/>
            <person name="Shea T."/>
            <person name="Shenoy N."/>
            <person name="Sisk P."/>
            <person name="Stolte C."/>
            <person name="Sykes S."/>
            <person name="Walk T."/>
            <person name="White J."/>
            <person name="Yandava C."/>
            <person name="Gilmore M."/>
            <person name="Manson J."/>
            <person name="Palmer K."/>
            <person name="Carniol K."/>
            <person name="Lander E."/>
            <person name="Nusbaum C."/>
            <person name="Galagan J."/>
            <person name="Birren B."/>
        </authorList>
    </citation>
    <scope>NUCLEOTIDE SEQUENCE [LARGE SCALE GENOMIC DNA]</scope>
    <source>
        <strain evidence="29 30">EC20</strain>
    </source>
</reference>
<dbReference type="InterPro" id="IPR029503">
    <property type="entry name" value="PTS_EIIB_mannitol"/>
</dbReference>
<sequence length="639" mass="68757">MEMKVNNIKGSGIILAKIRRFGGFMSGMVMPNLGAFVGWGLMAALFIPNGWLPNEALNELVGPILNYVFPLLIGYTAGYNIHGQRGGVIGLFASMGVIVGSDITMISGAMVMGPLAAWVLKKFDQAIEGRIKPGFEMFVNNFSLGIIGALFCILAFLSVGPAIRGLVAVLTAGVQWATENHVIPLLSVFMAPAQVLFLNNVVNHGILAPIGYAQASELGKSIMFLVDTNNGPLLGTLFSIALFGRGKAKNTAPMAMFIAGIAGIGEVYFPFVLGNPIMLFATMGGLSVSLYLQVLLGGGLIGVASPGSLINIALMTPRDAIFANFVSILAGFVVSAVIGMFLLKTFGSGEESLDDFNVSGRKVKSVANFAKNVQNSTVNTVDRVIKKIVVACDSGMGSSALGASVLKKRLKNEGYEDIEVVNSSANKISSDADMVVTLESLMERAKISSKNDKVSFIAINNFLKDEDYDDTIKIIKERNQKGKANAITQEKVFSFDETILNIDNILVNQDYTNVEDAIKACGEILVERNYVLEDYIEQMIERNKRLPVYVGNHVAIPHGLEDSNHIIKKSGVSIIQVPKGVHFSNGEIAYVFIGVAGKDNSHLNILSILSEVLSDEENIQKIRQAKSAAEILDIFKKNS</sequence>
<dbReference type="HOGENOM" id="CLU_028721_1_0_9"/>
<dbReference type="Pfam" id="PF00359">
    <property type="entry name" value="PTS_EIIA_2"/>
    <property type="match status" value="1"/>
</dbReference>
<dbReference type="PANTHER" id="PTHR30181:SF2">
    <property type="entry name" value="PTS SYSTEM MANNITOL-SPECIFIC EIICBA COMPONENT"/>
    <property type="match status" value="1"/>
</dbReference>
<evidence type="ECO:0000256" key="6">
    <source>
        <dbReference type="ARBA" id="ARBA00014783"/>
    </source>
</evidence>
<dbReference type="EMBL" id="CP004856">
    <property type="protein sequence ID" value="EEV40451.2"/>
    <property type="molecule type" value="Genomic_DNA"/>
</dbReference>
<keyword evidence="10" id="KW-1003">Cell membrane</keyword>
<evidence type="ECO:0000256" key="11">
    <source>
        <dbReference type="ARBA" id="ARBA00022519"/>
    </source>
</evidence>
<dbReference type="AlphaFoldDB" id="C9AC42"/>
<evidence type="ECO:0000256" key="19">
    <source>
        <dbReference type="ARBA" id="ARBA00023136"/>
    </source>
</evidence>
<evidence type="ECO:0000256" key="14">
    <source>
        <dbReference type="ARBA" id="ARBA00022679"/>
    </source>
</evidence>
<dbReference type="InterPro" id="IPR013014">
    <property type="entry name" value="PTS_EIIC_2"/>
</dbReference>
<dbReference type="CDD" id="cd00211">
    <property type="entry name" value="PTS_IIA_fru"/>
    <property type="match status" value="1"/>
</dbReference>
<evidence type="ECO:0000256" key="8">
    <source>
        <dbReference type="ARBA" id="ARBA00021825"/>
    </source>
</evidence>
<keyword evidence="17" id="KW-0418">Kinase</keyword>
<dbReference type="PROSITE" id="PS51104">
    <property type="entry name" value="PTS_EIIC_TYPE_2"/>
    <property type="match status" value="1"/>
</dbReference>
<dbReference type="Pfam" id="PF02302">
    <property type="entry name" value="PTS_IIB"/>
    <property type="match status" value="1"/>
</dbReference>
<dbReference type="PROSITE" id="PS00372">
    <property type="entry name" value="PTS_EIIA_TYPE_2_HIS"/>
    <property type="match status" value="1"/>
</dbReference>
<dbReference type="Proteomes" id="UP000012675">
    <property type="component" value="Chromosome"/>
</dbReference>
<dbReference type="PROSITE" id="PS51094">
    <property type="entry name" value="PTS_EIIA_TYPE_2"/>
    <property type="match status" value="1"/>
</dbReference>
<dbReference type="GO" id="GO:0022872">
    <property type="term" value="F:protein-N(PI)-phosphohistidine-mannitol phosphotransferase system transmembrane transporter activity"/>
    <property type="evidence" value="ECO:0007669"/>
    <property type="project" value="InterPro"/>
</dbReference>
<evidence type="ECO:0000256" key="1">
    <source>
        <dbReference type="ARBA" id="ARBA00001655"/>
    </source>
</evidence>
<evidence type="ECO:0000256" key="10">
    <source>
        <dbReference type="ARBA" id="ARBA00022475"/>
    </source>
</evidence>
<evidence type="ECO:0000256" key="4">
    <source>
        <dbReference type="ARBA" id="ARBA00011738"/>
    </source>
</evidence>
<dbReference type="Pfam" id="PF02378">
    <property type="entry name" value="PTS_EIIC"/>
    <property type="match status" value="1"/>
</dbReference>
<comment type="subunit">
    <text evidence="4">Homodimer.</text>
</comment>
<evidence type="ECO:0000256" key="12">
    <source>
        <dbReference type="ARBA" id="ARBA00022553"/>
    </source>
</evidence>
<comment type="function">
    <text evidence="2">The phosphoenolpyruvate-dependent sugar phosphotransferase system (sugar PTS), a major carbohydrate active transport system, catalyzes the phosphorylation of incoming sugar substrates concomitantly with their translocation across the cell membrane. The enzyme II CmtAB PTS system is involved in D-mannitol transport.</text>
</comment>
<evidence type="ECO:0000256" key="13">
    <source>
        <dbReference type="ARBA" id="ARBA00022597"/>
    </source>
</evidence>
<dbReference type="GO" id="GO:0090563">
    <property type="term" value="F:protein-phosphocysteine-sugar phosphotransferase activity"/>
    <property type="evidence" value="ECO:0007669"/>
    <property type="project" value="TreeGrafter"/>
</dbReference>
<evidence type="ECO:0000256" key="7">
    <source>
        <dbReference type="ARBA" id="ARBA00015039"/>
    </source>
</evidence>
<dbReference type="InterPro" id="IPR003352">
    <property type="entry name" value="PTS_EIIC"/>
</dbReference>
<feature type="transmembrane region" description="Helical" evidence="25">
    <location>
        <begin position="142"/>
        <end position="170"/>
    </location>
</feature>
<evidence type="ECO:0000256" key="5">
    <source>
        <dbReference type="ARBA" id="ARBA00011909"/>
    </source>
</evidence>
<name>C9AC42_ENTCA</name>
<dbReference type="GO" id="GO:0005886">
    <property type="term" value="C:plasma membrane"/>
    <property type="evidence" value="ECO:0007669"/>
    <property type="project" value="UniProtKB-SubCell"/>
</dbReference>
<evidence type="ECO:0000313" key="29">
    <source>
        <dbReference type="EMBL" id="EEV40451.2"/>
    </source>
</evidence>
<feature type="domain" description="PTS EIIB type-2" evidence="27">
    <location>
        <begin position="386"/>
        <end position="483"/>
    </location>
</feature>
<evidence type="ECO:0000256" key="9">
    <source>
        <dbReference type="ARBA" id="ARBA00022448"/>
    </source>
</evidence>
<keyword evidence="12" id="KW-0597">Phosphoprotein</keyword>
<dbReference type="EC" id="2.7.1.197" evidence="5"/>
<feature type="transmembrane region" description="Helical" evidence="25">
    <location>
        <begin position="60"/>
        <end position="81"/>
    </location>
</feature>
<dbReference type="eggNOG" id="COG2213">
    <property type="taxonomic scope" value="Bacteria"/>
</dbReference>
<keyword evidence="9" id="KW-0813">Transport</keyword>
<dbReference type="GO" id="GO:0016301">
    <property type="term" value="F:kinase activity"/>
    <property type="evidence" value="ECO:0007669"/>
    <property type="project" value="UniProtKB-KW"/>
</dbReference>
<reference evidence="29 30" key="2">
    <citation type="submission" date="2013-03" db="EMBL/GenBank/DDBJ databases">
        <title>The Genome Sequence of Enterococcus casseliflavus EC20 (899205).</title>
        <authorList>
            <consortium name="The Broad Institute Genomics Platform"/>
            <consortium name="The Broad Institute Genome Sequencing Center for Infectious Disease"/>
            <person name="Russ C."/>
            <person name="Feldgarden M."/>
            <person name="Gilmore M."/>
            <person name="Manson J."/>
            <person name="Palmer K."/>
            <person name="Carniol K."/>
            <person name="Walker B."/>
            <person name="Young S.K."/>
            <person name="Zeng Q."/>
            <person name="Gargeya S."/>
            <person name="Fitzgerald M."/>
            <person name="Haas B."/>
            <person name="Abouelleil A."/>
            <person name="Allen A.W."/>
            <person name="Alvarado L."/>
            <person name="Arachchi H.M."/>
            <person name="Berlin A.M."/>
            <person name="Chapman S.B."/>
            <person name="Gainer-Dewar J."/>
            <person name="Goldberg J."/>
            <person name="Griggs A."/>
            <person name="Gujja S."/>
            <person name="Hansen M."/>
            <person name="Howarth C."/>
            <person name="Imamovic A."/>
            <person name="Ireland A."/>
            <person name="Larimer J."/>
            <person name="McCowan C."/>
            <person name="Murphy C."/>
            <person name="Pearson M."/>
            <person name="Poon T.W."/>
            <person name="Priest M."/>
            <person name="Roberts A."/>
            <person name="Saif S."/>
            <person name="Shea T."/>
            <person name="Sisk P."/>
            <person name="Sykes S."/>
            <person name="Wortman J."/>
            <person name="Nusbaum C."/>
            <person name="Birren B."/>
        </authorList>
    </citation>
    <scope>NUCLEOTIDE SEQUENCE [LARGE SCALE GENOMIC DNA]</scope>
    <source>
        <strain evidence="29 30">EC20</strain>
    </source>
</reference>